<reference evidence="6 7" key="1">
    <citation type="submission" date="2016-10" db="EMBL/GenBank/DDBJ databases">
        <authorList>
            <person name="de Groot N.N."/>
        </authorList>
    </citation>
    <scope>NUCLEOTIDE SEQUENCE [LARGE SCALE GENOMIC DNA]</scope>
    <source>
        <strain evidence="6 7">DSM 22489</strain>
    </source>
</reference>
<dbReference type="AlphaFoldDB" id="A0A1H5UWS6"/>
<keyword evidence="4" id="KW-0472">Membrane</keyword>
<accession>A0A1H5UWS6</accession>
<evidence type="ECO:0000256" key="1">
    <source>
        <dbReference type="ARBA" id="ARBA00023125"/>
    </source>
</evidence>
<feature type="compositionally biased region" description="Low complexity" evidence="3">
    <location>
        <begin position="123"/>
        <end position="155"/>
    </location>
</feature>
<evidence type="ECO:0000256" key="3">
    <source>
        <dbReference type="SAM" id="MobiDB-lite"/>
    </source>
</evidence>
<keyword evidence="7" id="KW-1185">Reference proteome</keyword>
<dbReference type="GO" id="GO:0003677">
    <property type="term" value="F:DNA binding"/>
    <property type="evidence" value="ECO:0007669"/>
    <property type="project" value="UniProtKB-UniRule"/>
</dbReference>
<dbReference type="GO" id="GO:0000160">
    <property type="term" value="P:phosphorelay signal transduction system"/>
    <property type="evidence" value="ECO:0007669"/>
    <property type="project" value="InterPro"/>
</dbReference>
<evidence type="ECO:0000313" key="6">
    <source>
        <dbReference type="EMBL" id="SEF78888.1"/>
    </source>
</evidence>
<dbReference type="InterPro" id="IPR016032">
    <property type="entry name" value="Sig_transdc_resp-reg_C-effctor"/>
</dbReference>
<feature type="region of interest" description="Disordered" evidence="3">
    <location>
        <begin position="117"/>
        <end position="155"/>
    </location>
</feature>
<dbReference type="GO" id="GO:0006355">
    <property type="term" value="P:regulation of DNA-templated transcription"/>
    <property type="evidence" value="ECO:0007669"/>
    <property type="project" value="InterPro"/>
</dbReference>
<feature type="DNA-binding region" description="OmpR/PhoB-type" evidence="2">
    <location>
        <begin position="9"/>
        <end position="109"/>
    </location>
</feature>
<keyword evidence="4" id="KW-0812">Transmembrane</keyword>
<sequence length="290" mass="30545">MWDGVRRSSRYYEFGPFAFDPSQQDLRFGDEVVPLPNAVNRLLLLFVSRPGDLISRDEIASTLWDEHGTIDIESGINNAVRRLRSQLAQAGGDVVYIATVVGTGYRFAAPVTLVVPTAPPGATPKTEATATATATAEEQTETSPSSSQPSPSQPAELLISPASAQAGEGTPVSSALPAGRPLPGIFRARNVFAAAALSFLLLAALGVRWLHDAAHAPAKADAHAGEASFFRNTRPITFDEPEDNLTAQAISPSGESLAYADHAGITVRAMATGVNHLLNAPAGLRVDRIA</sequence>
<dbReference type="OrthoDB" id="105971at2"/>
<protein>
    <submittedName>
        <fullName evidence="6">DNA-binding winged helix-turn-helix (WHTH) domain-containing protein</fullName>
    </submittedName>
</protein>
<evidence type="ECO:0000313" key="7">
    <source>
        <dbReference type="Proteomes" id="UP000236728"/>
    </source>
</evidence>
<dbReference type="EMBL" id="FNVA01000001">
    <property type="protein sequence ID" value="SEF78888.1"/>
    <property type="molecule type" value="Genomic_DNA"/>
</dbReference>
<evidence type="ECO:0000259" key="5">
    <source>
        <dbReference type="PROSITE" id="PS51755"/>
    </source>
</evidence>
<feature type="transmembrane region" description="Helical" evidence="4">
    <location>
        <begin position="190"/>
        <end position="210"/>
    </location>
</feature>
<organism evidence="6 7">
    <name type="scientific">Bryocella elongata</name>
    <dbReference type="NCBI Taxonomy" id="863522"/>
    <lineage>
        <taxon>Bacteria</taxon>
        <taxon>Pseudomonadati</taxon>
        <taxon>Acidobacteriota</taxon>
        <taxon>Terriglobia</taxon>
        <taxon>Terriglobales</taxon>
        <taxon>Acidobacteriaceae</taxon>
        <taxon>Bryocella</taxon>
    </lineage>
</organism>
<dbReference type="SUPFAM" id="SSF46894">
    <property type="entry name" value="C-terminal effector domain of the bipartite response regulators"/>
    <property type="match status" value="1"/>
</dbReference>
<evidence type="ECO:0000256" key="2">
    <source>
        <dbReference type="PROSITE-ProRule" id="PRU01091"/>
    </source>
</evidence>
<name>A0A1H5UWS6_9BACT</name>
<dbReference type="InterPro" id="IPR001867">
    <property type="entry name" value="OmpR/PhoB-type_DNA-bd"/>
</dbReference>
<dbReference type="SMART" id="SM00862">
    <property type="entry name" value="Trans_reg_C"/>
    <property type="match status" value="1"/>
</dbReference>
<dbReference type="InterPro" id="IPR036388">
    <property type="entry name" value="WH-like_DNA-bd_sf"/>
</dbReference>
<dbReference type="PROSITE" id="PS51755">
    <property type="entry name" value="OMPR_PHOB"/>
    <property type="match status" value="1"/>
</dbReference>
<feature type="domain" description="OmpR/PhoB-type" evidence="5">
    <location>
        <begin position="9"/>
        <end position="109"/>
    </location>
</feature>
<dbReference type="Pfam" id="PF00486">
    <property type="entry name" value="Trans_reg_C"/>
    <property type="match status" value="1"/>
</dbReference>
<dbReference type="Proteomes" id="UP000236728">
    <property type="component" value="Unassembled WGS sequence"/>
</dbReference>
<keyword evidence="4" id="KW-1133">Transmembrane helix</keyword>
<proteinExistence type="predicted"/>
<evidence type="ECO:0000256" key="4">
    <source>
        <dbReference type="SAM" id="Phobius"/>
    </source>
</evidence>
<dbReference type="CDD" id="cd00383">
    <property type="entry name" value="trans_reg_C"/>
    <property type="match status" value="1"/>
</dbReference>
<gene>
    <name evidence="6" type="ORF">SAMN05421819_1215</name>
</gene>
<keyword evidence="1 2" id="KW-0238">DNA-binding</keyword>
<dbReference type="Gene3D" id="1.10.10.10">
    <property type="entry name" value="Winged helix-like DNA-binding domain superfamily/Winged helix DNA-binding domain"/>
    <property type="match status" value="1"/>
</dbReference>
<dbReference type="RefSeq" id="WP_160115020.1">
    <property type="nucleotide sequence ID" value="NZ_FNVA01000001.1"/>
</dbReference>